<evidence type="ECO:0000256" key="1">
    <source>
        <dbReference type="SAM" id="MobiDB-lite"/>
    </source>
</evidence>
<evidence type="ECO:0000313" key="2">
    <source>
        <dbReference type="EMBL" id="KAK9399216.1"/>
    </source>
</evidence>
<dbReference type="Proteomes" id="UP001474421">
    <property type="component" value="Unassembled WGS sequence"/>
</dbReference>
<dbReference type="EMBL" id="JAOTOJ010000007">
    <property type="protein sequence ID" value="KAK9399216.1"/>
    <property type="molecule type" value="Genomic_DNA"/>
</dbReference>
<feature type="compositionally biased region" description="Pro residues" evidence="1">
    <location>
        <begin position="157"/>
        <end position="180"/>
    </location>
</feature>
<feature type="compositionally biased region" description="Pro residues" evidence="1">
    <location>
        <begin position="111"/>
        <end position="126"/>
    </location>
</feature>
<accession>A0AAW1BBW3</accession>
<dbReference type="AlphaFoldDB" id="A0AAW1BBW3"/>
<feature type="compositionally biased region" description="Pro residues" evidence="1">
    <location>
        <begin position="298"/>
        <end position="308"/>
    </location>
</feature>
<proteinExistence type="predicted"/>
<dbReference type="PRINTS" id="PR01217">
    <property type="entry name" value="PRICHEXTENSN"/>
</dbReference>
<gene>
    <name evidence="2" type="ORF">NXF25_014185</name>
</gene>
<feature type="compositionally biased region" description="Basic and acidic residues" evidence="1">
    <location>
        <begin position="28"/>
        <end position="44"/>
    </location>
</feature>
<comment type="caution">
    <text evidence="2">The sequence shown here is derived from an EMBL/GenBank/DDBJ whole genome shotgun (WGS) entry which is preliminary data.</text>
</comment>
<sequence length="316" mass="32546">MAPSVGAAGAGWWAPTESLGEAGALIDRPPRQCLEGEGRARASRETPPASPLSPPPHSPAHPPAQPSLWCTRGASRLTEGVSPGEGGGGEDAWRPARLSPESGCSAKGSLKPPPPQLGITLPPPAATPGRGWRCPALKRRTTLLSAVGGDLYAEGKTPPPSPRRLETPPPHTEAPSPPSPFSAGKRRAGALLRAPLGDSSRGQLCAALCPSPPLRPPSELVGRGGEGRKSPGAALPLLPSPPPPSPSPRQPPSLPPCPSPSLPHFSLRLFPPPGGGGKYIYISRGSRRRGGRVAALLPRPPRQNPPSLPEKSGQSR</sequence>
<organism evidence="2 3">
    <name type="scientific">Crotalus adamanteus</name>
    <name type="common">Eastern diamondback rattlesnake</name>
    <dbReference type="NCBI Taxonomy" id="8729"/>
    <lineage>
        <taxon>Eukaryota</taxon>
        <taxon>Metazoa</taxon>
        <taxon>Chordata</taxon>
        <taxon>Craniata</taxon>
        <taxon>Vertebrata</taxon>
        <taxon>Euteleostomi</taxon>
        <taxon>Lepidosauria</taxon>
        <taxon>Squamata</taxon>
        <taxon>Bifurcata</taxon>
        <taxon>Unidentata</taxon>
        <taxon>Episquamata</taxon>
        <taxon>Toxicofera</taxon>
        <taxon>Serpentes</taxon>
        <taxon>Colubroidea</taxon>
        <taxon>Viperidae</taxon>
        <taxon>Crotalinae</taxon>
        <taxon>Crotalus</taxon>
    </lineage>
</organism>
<name>A0AAW1BBW3_CROAD</name>
<protein>
    <submittedName>
        <fullName evidence="2">BEN domain containing 4 BEND4 transcript variant X2 mRNA</fullName>
    </submittedName>
</protein>
<reference evidence="2 3" key="1">
    <citation type="journal article" date="2024" name="Proc. Natl. Acad. Sci. U.S.A.">
        <title>The genetic regulatory architecture and epigenomic basis for age-related changes in rattlesnake venom.</title>
        <authorList>
            <person name="Hogan M.P."/>
            <person name="Holding M.L."/>
            <person name="Nystrom G.S."/>
            <person name="Colston T.J."/>
            <person name="Bartlett D.A."/>
            <person name="Mason A.J."/>
            <person name="Ellsworth S.A."/>
            <person name="Rautsaw R.M."/>
            <person name="Lawrence K.C."/>
            <person name="Strickland J.L."/>
            <person name="He B."/>
            <person name="Fraser P."/>
            <person name="Margres M.J."/>
            <person name="Gilbert D.M."/>
            <person name="Gibbs H.L."/>
            <person name="Parkinson C.L."/>
            <person name="Rokyta D.R."/>
        </authorList>
    </citation>
    <scope>NUCLEOTIDE SEQUENCE [LARGE SCALE GENOMIC DNA]</scope>
    <source>
        <strain evidence="2">DRR0105</strain>
    </source>
</reference>
<feature type="compositionally biased region" description="Pro residues" evidence="1">
    <location>
        <begin position="238"/>
        <end position="261"/>
    </location>
</feature>
<feature type="compositionally biased region" description="Pro residues" evidence="1">
    <location>
        <begin position="48"/>
        <end position="65"/>
    </location>
</feature>
<feature type="region of interest" description="Disordered" evidence="1">
    <location>
        <begin position="21"/>
        <end position="316"/>
    </location>
</feature>
<evidence type="ECO:0000313" key="3">
    <source>
        <dbReference type="Proteomes" id="UP001474421"/>
    </source>
</evidence>
<keyword evidence="3" id="KW-1185">Reference proteome</keyword>